<keyword evidence="3" id="KW-1185">Reference proteome</keyword>
<proteinExistence type="predicted"/>
<reference evidence="2" key="1">
    <citation type="journal article" date="2023" name="G3 (Bethesda)">
        <title>A reference genome for the long-term kleptoplast-retaining sea slug Elysia crispata morphotype clarki.</title>
        <authorList>
            <person name="Eastman K.E."/>
            <person name="Pendleton A.L."/>
            <person name="Shaikh M.A."/>
            <person name="Suttiyut T."/>
            <person name="Ogas R."/>
            <person name="Tomko P."/>
            <person name="Gavelis G."/>
            <person name="Widhalm J.R."/>
            <person name="Wisecaver J.H."/>
        </authorList>
    </citation>
    <scope>NUCLEOTIDE SEQUENCE</scope>
    <source>
        <strain evidence="2">ECLA1</strain>
    </source>
</reference>
<dbReference type="EMBL" id="JAWDGP010007341">
    <property type="protein sequence ID" value="KAK3724648.1"/>
    <property type="molecule type" value="Genomic_DNA"/>
</dbReference>
<dbReference type="Proteomes" id="UP001283361">
    <property type="component" value="Unassembled WGS sequence"/>
</dbReference>
<keyword evidence="1" id="KW-0812">Transmembrane</keyword>
<evidence type="ECO:0000313" key="3">
    <source>
        <dbReference type="Proteomes" id="UP001283361"/>
    </source>
</evidence>
<protein>
    <submittedName>
        <fullName evidence="2">Uncharacterized protein</fullName>
    </submittedName>
</protein>
<sequence length="78" mass="8630">MVITRRLQGLIKQSRGVIQICLLCISFGLYLSFVSVVVSGGSWATGGIYLDLMARQTAQDASSWRRSPGDQQFVARKH</sequence>
<name>A0AAE0XYS3_9GAST</name>
<dbReference type="AlphaFoldDB" id="A0AAE0XYS3"/>
<keyword evidence="1" id="KW-0472">Membrane</keyword>
<comment type="caution">
    <text evidence="2">The sequence shown here is derived from an EMBL/GenBank/DDBJ whole genome shotgun (WGS) entry which is preliminary data.</text>
</comment>
<accession>A0AAE0XYS3</accession>
<organism evidence="2 3">
    <name type="scientific">Elysia crispata</name>
    <name type="common">lettuce slug</name>
    <dbReference type="NCBI Taxonomy" id="231223"/>
    <lineage>
        <taxon>Eukaryota</taxon>
        <taxon>Metazoa</taxon>
        <taxon>Spiralia</taxon>
        <taxon>Lophotrochozoa</taxon>
        <taxon>Mollusca</taxon>
        <taxon>Gastropoda</taxon>
        <taxon>Heterobranchia</taxon>
        <taxon>Euthyneura</taxon>
        <taxon>Panpulmonata</taxon>
        <taxon>Sacoglossa</taxon>
        <taxon>Placobranchoidea</taxon>
        <taxon>Plakobranchidae</taxon>
        <taxon>Elysia</taxon>
    </lineage>
</organism>
<gene>
    <name evidence="2" type="ORF">RRG08_041131</name>
</gene>
<feature type="transmembrane region" description="Helical" evidence="1">
    <location>
        <begin position="20"/>
        <end position="44"/>
    </location>
</feature>
<evidence type="ECO:0000313" key="2">
    <source>
        <dbReference type="EMBL" id="KAK3724648.1"/>
    </source>
</evidence>
<evidence type="ECO:0000256" key="1">
    <source>
        <dbReference type="SAM" id="Phobius"/>
    </source>
</evidence>
<keyword evidence="1" id="KW-1133">Transmembrane helix</keyword>